<keyword evidence="2" id="KW-1185">Reference proteome</keyword>
<accession>A0A1C7LWA3</accession>
<proteinExistence type="predicted"/>
<dbReference type="OrthoDB" id="442460at2759"/>
<evidence type="ECO:0000313" key="1">
    <source>
        <dbReference type="EMBL" id="OBZ68932.1"/>
    </source>
</evidence>
<gene>
    <name evidence="1" type="ORF">A0H81_11052</name>
</gene>
<evidence type="ECO:0000313" key="2">
    <source>
        <dbReference type="Proteomes" id="UP000092993"/>
    </source>
</evidence>
<dbReference type="Proteomes" id="UP000092993">
    <property type="component" value="Unassembled WGS sequence"/>
</dbReference>
<dbReference type="STRING" id="5627.A0A1C7LWA3"/>
<reference evidence="1 2" key="1">
    <citation type="submission" date="2016-03" db="EMBL/GenBank/DDBJ databases">
        <title>Whole genome sequencing of Grifola frondosa 9006-11.</title>
        <authorList>
            <person name="Min B."/>
            <person name="Park H."/>
            <person name="Kim J.-G."/>
            <person name="Cho H."/>
            <person name="Oh Y.-L."/>
            <person name="Kong W.-S."/>
            <person name="Choi I.-G."/>
        </authorList>
    </citation>
    <scope>NUCLEOTIDE SEQUENCE [LARGE SCALE GENOMIC DNA]</scope>
    <source>
        <strain evidence="1 2">9006-11</strain>
    </source>
</reference>
<dbReference type="AlphaFoldDB" id="A0A1C7LWA3"/>
<name>A0A1C7LWA3_GRIFR</name>
<sequence>MPLLTSLYPQHLINTPPMRRTSGGSAILVRDFGTHKKADVDFDRIRSLPDEESGELDHMDTLKRSLDDADNVSSWICLRSSRGPAGGIGLGPMIVDVGKFRIDRWYAMKSVAPPFINLLCDDTQILLYKHSQLHLTVFTSKASLKVSNHHKHHATSGSRNSLPLTNTFTLLEYGITIVGYREDENAWVSCLRSLQTRDYPINDIVVVVDGDEAPGPEMAHAFNDI</sequence>
<comment type="caution">
    <text evidence="1">The sequence shown here is derived from an EMBL/GenBank/DDBJ whole genome shotgun (WGS) entry which is preliminary data.</text>
</comment>
<protein>
    <submittedName>
        <fullName evidence="1">Uncharacterized protein</fullName>
    </submittedName>
</protein>
<organism evidence="1 2">
    <name type="scientific">Grifola frondosa</name>
    <name type="common">Maitake</name>
    <name type="synonym">Polyporus frondosus</name>
    <dbReference type="NCBI Taxonomy" id="5627"/>
    <lineage>
        <taxon>Eukaryota</taxon>
        <taxon>Fungi</taxon>
        <taxon>Dikarya</taxon>
        <taxon>Basidiomycota</taxon>
        <taxon>Agaricomycotina</taxon>
        <taxon>Agaricomycetes</taxon>
        <taxon>Polyporales</taxon>
        <taxon>Grifolaceae</taxon>
        <taxon>Grifola</taxon>
    </lineage>
</organism>
<dbReference type="EMBL" id="LUGG01000019">
    <property type="protein sequence ID" value="OBZ68932.1"/>
    <property type="molecule type" value="Genomic_DNA"/>
</dbReference>